<feature type="chain" id="PRO_5013277936" description="TRIO salivary gland protein" evidence="1">
    <location>
        <begin position="26"/>
        <end position="383"/>
    </location>
</feature>
<dbReference type="AlphaFoldDB" id="A0A1Y9HAX4"/>
<dbReference type="EnsemblMetazoa" id="AFAF021628-RA">
    <property type="protein sequence ID" value="AFAF021628-PA"/>
    <property type="gene ID" value="AFAF021628"/>
</dbReference>
<evidence type="ECO:0000313" key="3">
    <source>
        <dbReference type="Proteomes" id="UP000075886"/>
    </source>
</evidence>
<name>A0A1Y9HAX4_9DIPT</name>
<feature type="signal peptide" evidence="1">
    <location>
        <begin position="1"/>
        <end position="25"/>
    </location>
</feature>
<evidence type="ECO:0000256" key="1">
    <source>
        <dbReference type="SAM" id="SignalP"/>
    </source>
</evidence>
<evidence type="ECO:0000313" key="2">
    <source>
        <dbReference type="EnsemblMetazoa" id="AFAF021628-PA"/>
    </source>
</evidence>
<reference evidence="2" key="2">
    <citation type="submission" date="2020-05" db="UniProtKB">
        <authorList>
            <consortium name="EnsemblMetazoa"/>
        </authorList>
    </citation>
    <scope>IDENTIFICATION</scope>
    <source>
        <strain evidence="2">FAR1</strain>
    </source>
</reference>
<protein>
    <recommendedName>
        <fullName evidence="4">TRIO salivary gland protein</fullName>
    </recommendedName>
</protein>
<keyword evidence="1" id="KW-0732">Signal</keyword>
<sequence>MFSFERVLLPLVVLLWCAIATVSGGAPTPAQDTLICGKKRAELDAYFKAWSAAFEKCPIKDVCTNKDHIKQYEDMRDRCMKVKVKKVVGPSLEPVKQMQNALAEFRALMPPIQAHLEEMNKMFAAMDQPLVKDLQYLQQEVYRSVIASGRTEWGLYFSLLEAKKDPKLEGLNETSNIPELLQYAWSLSDDKELQRNVYRTVRKMIESAQDPLHKTIYAIELAHTQNKMVTVREQEIGFQLDLLQSNLTSNSYDLLVEIALRHPEHYEFLAKHLFTIPDGAKLNPAILPIVSSLIRQLATDGQRLQTLNALLKTLTTEDGKLVSDAEYVYPLSKMAYELASYIDTAANQEQQEYLSQLRNIFDTLVAGKSMEYFVKLRPTPIVA</sequence>
<dbReference type="EMBL" id="AXCN02000029">
    <property type="status" value="NOT_ANNOTATED_CDS"/>
    <property type="molecule type" value="Genomic_DNA"/>
</dbReference>
<dbReference type="VEuPathDB" id="VectorBase:AFAF021628"/>
<organism evidence="2 3">
    <name type="scientific">Anopheles farauti</name>
    <dbReference type="NCBI Taxonomy" id="69004"/>
    <lineage>
        <taxon>Eukaryota</taxon>
        <taxon>Metazoa</taxon>
        <taxon>Ecdysozoa</taxon>
        <taxon>Arthropoda</taxon>
        <taxon>Hexapoda</taxon>
        <taxon>Insecta</taxon>
        <taxon>Pterygota</taxon>
        <taxon>Neoptera</taxon>
        <taxon>Endopterygota</taxon>
        <taxon>Diptera</taxon>
        <taxon>Nematocera</taxon>
        <taxon>Culicoidea</taxon>
        <taxon>Culicidae</taxon>
        <taxon>Anophelinae</taxon>
        <taxon>Anopheles</taxon>
    </lineage>
</organism>
<dbReference type="STRING" id="69004.A0A1Y9HAX4"/>
<evidence type="ECO:0008006" key="4">
    <source>
        <dbReference type="Google" id="ProtNLM"/>
    </source>
</evidence>
<dbReference type="Proteomes" id="UP000075886">
    <property type="component" value="Unassembled WGS sequence"/>
</dbReference>
<keyword evidence="3" id="KW-1185">Reference proteome</keyword>
<reference evidence="3" key="1">
    <citation type="submission" date="2014-01" db="EMBL/GenBank/DDBJ databases">
        <title>The Genome Sequence of Anopheles farauti FAR1 (V2).</title>
        <authorList>
            <consortium name="The Broad Institute Genomics Platform"/>
            <person name="Neafsey D.E."/>
            <person name="Besansky N."/>
            <person name="Howell P."/>
            <person name="Walton C."/>
            <person name="Young S.K."/>
            <person name="Zeng Q."/>
            <person name="Gargeya S."/>
            <person name="Fitzgerald M."/>
            <person name="Haas B."/>
            <person name="Abouelleil A."/>
            <person name="Allen A.W."/>
            <person name="Alvarado L."/>
            <person name="Arachchi H.M."/>
            <person name="Berlin A.M."/>
            <person name="Chapman S.B."/>
            <person name="Gainer-Dewar J."/>
            <person name="Goldberg J."/>
            <person name="Griggs A."/>
            <person name="Gujja S."/>
            <person name="Hansen M."/>
            <person name="Howarth C."/>
            <person name="Imamovic A."/>
            <person name="Ireland A."/>
            <person name="Larimer J."/>
            <person name="McCowan C."/>
            <person name="Murphy C."/>
            <person name="Pearson M."/>
            <person name="Poon T.W."/>
            <person name="Priest M."/>
            <person name="Roberts A."/>
            <person name="Saif S."/>
            <person name="Shea T."/>
            <person name="Sisk P."/>
            <person name="Sykes S."/>
            <person name="Wortman J."/>
            <person name="Nusbaum C."/>
            <person name="Birren B."/>
        </authorList>
    </citation>
    <scope>NUCLEOTIDE SEQUENCE [LARGE SCALE GENOMIC DNA]</scope>
    <source>
        <strain evidence="3">FAR1</strain>
    </source>
</reference>
<proteinExistence type="predicted"/>
<accession>A0A1Y9HAX4</accession>